<evidence type="ECO:0000256" key="2">
    <source>
        <dbReference type="SAM" id="MobiDB-lite"/>
    </source>
</evidence>
<accession>A0ABN3UMF5</accession>
<proteinExistence type="predicted"/>
<dbReference type="InterPro" id="IPR002347">
    <property type="entry name" value="SDR_fam"/>
</dbReference>
<evidence type="ECO:0000313" key="4">
    <source>
        <dbReference type="Proteomes" id="UP001501842"/>
    </source>
</evidence>
<dbReference type="EMBL" id="BAAATZ010000030">
    <property type="protein sequence ID" value="GAA2735686.1"/>
    <property type="molecule type" value="Genomic_DNA"/>
</dbReference>
<dbReference type="Proteomes" id="UP001501842">
    <property type="component" value="Unassembled WGS sequence"/>
</dbReference>
<dbReference type="PANTHER" id="PTHR43157">
    <property type="entry name" value="PHOSPHATIDYLINOSITOL-GLYCAN BIOSYNTHESIS CLASS F PROTEIN-RELATED"/>
    <property type="match status" value="1"/>
</dbReference>
<evidence type="ECO:0000313" key="3">
    <source>
        <dbReference type="EMBL" id="GAA2735686.1"/>
    </source>
</evidence>
<evidence type="ECO:0000256" key="1">
    <source>
        <dbReference type="ARBA" id="ARBA00023002"/>
    </source>
</evidence>
<comment type="caution">
    <text evidence="3">The sequence shown here is derived from an EMBL/GenBank/DDBJ whole genome shotgun (WGS) entry which is preliminary data.</text>
</comment>
<feature type="region of interest" description="Disordered" evidence="2">
    <location>
        <begin position="251"/>
        <end position="277"/>
    </location>
</feature>
<dbReference type="SUPFAM" id="SSF51735">
    <property type="entry name" value="NAD(P)-binding Rossmann-fold domains"/>
    <property type="match status" value="1"/>
</dbReference>
<reference evidence="3 4" key="1">
    <citation type="journal article" date="2019" name="Int. J. Syst. Evol. Microbiol.">
        <title>The Global Catalogue of Microorganisms (GCM) 10K type strain sequencing project: providing services to taxonomists for standard genome sequencing and annotation.</title>
        <authorList>
            <consortium name="The Broad Institute Genomics Platform"/>
            <consortium name="The Broad Institute Genome Sequencing Center for Infectious Disease"/>
            <person name="Wu L."/>
            <person name="Ma J."/>
        </authorList>
    </citation>
    <scope>NUCLEOTIDE SEQUENCE [LARGE SCALE GENOMIC DNA]</scope>
    <source>
        <strain evidence="3 4">JCM 8201</strain>
    </source>
</reference>
<dbReference type="PRINTS" id="PR00081">
    <property type="entry name" value="GDHRDH"/>
</dbReference>
<keyword evidence="4" id="KW-1185">Reference proteome</keyword>
<dbReference type="RefSeq" id="WP_344455611.1">
    <property type="nucleotide sequence ID" value="NZ_BAAATZ010000030.1"/>
</dbReference>
<dbReference type="CDD" id="cd05327">
    <property type="entry name" value="retinol-DH_like_SDR_c_like"/>
    <property type="match status" value="1"/>
</dbReference>
<dbReference type="Pfam" id="PF00106">
    <property type="entry name" value="adh_short"/>
    <property type="match status" value="1"/>
</dbReference>
<keyword evidence="1" id="KW-0560">Oxidoreductase</keyword>
<dbReference type="PANTHER" id="PTHR43157:SF31">
    <property type="entry name" value="PHOSPHATIDYLINOSITOL-GLYCAN BIOSYNTHESIS CLASS F PROTEIN"/>
    <property type="match status" value="1"/>
</dbReference>
<dbReference type="NCBIfam" id="NF004846">
    <property type="entry name" value="PRK06197.1"/>
    <property type="match status" value="1"/>
</dbReference>
<dbReference type="Gene3D" id="3.40.50.720">
    <property type="entry name" value="NAD(P)-binding Rossmann-like Domain"/>
    <property type="match status" value="1"/>
</dbReference>
<organism evidence="3 4">
    <name type="scientific">Actinocorallia aurantiaca</name>
    <dbReference type="NCBI Taxonomy" id="46204"/>
    <lineage>
        <taxon>Bacteria</taxon>
        <taxon>Bacillati</taxon>
        <taxon>Actinomycetota</taxon>
        <taxon>Actinomycetes</taxon>
        <taxon>Streptosporangiales</taxon>
        <taxon>Thermomonosporaceae</taxon>
        <taxon>Actinocorallia</taxon>
    </lineage>
</organism>
<name>A0ABN3UMF5_9ACTN</name>
<dbReference type="InterPro" id="IPR036291">
    <property type="entry name" value="NAD(P)-bd_dom_sf"/>
</dbReference>
<gene>
    <name evidence="3" type="ORF">GCM10010439_61070</name>
</gene>
<protein>
    <submittedName>
        <fullName evidence="3">SDR family NAD(P)-dependent oxidoreductase</fullName>
    </submittedName>
</protein>
<sequence>MTKWTINDIPQQSGRTYVVTGANSGLGLETARELAARGAHVIMACRDLAKGQKACAGLHGGQVEVRRLDLADLGSIREFADGVEKVDVLVNNAGIMMPPLRRTKQGFELQFGTNHLGHFALTGLLLDRLAEGGAPRVVTVTSALHRQGSIDFDDLGSEKSYSPSGNYARSKFANVLFGLELDRRLRAAGSPVSSLLAHPGYAATNLQSNGPTGLVSLLAKPANLLLAQPASRGAIPQLYAATAPEAEPGGFYGPDGFQEFRGRHPKPVRPARSAADPELARRLWEASEDLTAVRYL</sequence>